<organism evidence="1 2">
    <name type="scientific">Glutinoglossum americanum</name>
    <dbReference type="NCBI Taxonomy" id="1670608"/>
    <lineage>
        <taxon>Eukaryota</taxon>
        <taxon>Fungi</taxon>
        <taxon>Dikarya</taxon>
        <taxon>Ascomycota</taxon>
        <taxon>Pezizomycotina</taxon>
        <taxon>Geoglossomycetes</taxon>
        <taxon>Geoglossales</taxon>
        <taxon>Geoglossaceae</taxon>
        <taxon>Glutinoglossum</taxon>
    </lineage>
</organism>
<gene>
    <name evidence="1" type="ORF">FGG08_006015</name>
</gene>
<sequence>MVKHIPCRAVIFDVREVGQIRPPGLPHKSLEDRQKAVGGLAGNWTREASLRTDQEGLSR</sequence>
<evidence type="ECO:0000313" key="2">
    <source>
        <dbReference type="Proteomes" id="UP000698800"/>
    </source>
</evidence>
<name>A0A9P8L2D9_9PEZI</name>
<dbReference type="Proteomes" id="UP000698800">
    <property type="component" value="Unassembled WGS sequence"/>
</dbReference>
<evidence type="ECO:0000313" key="1">
    <source>
        <dbReference type="EMBL" id="KAH0537190.1"/>
    </source>
</evidence>
<protein>
    <submittedName>
        <fullName evidence="1">Uncharacterized protein</fullName>
    </submittedName>
</protein>
<reference evidence="1" key="1">
    <citation type="submission" date="2021-03" db="EMBL/GenBank/DDBJ databases">
        <title>Comparative genomics and phylogenomic investigation of the class Geoglossomycetes provide insights into ecological specialization and systematics.</title>
        <authorList>
            <person name="Melie T."/>
            <person name="Pirro S."/>
            <person name="Miller A.N."/>
            <person name="Quandt A."/>
        </authorList>
    </citation>
    <scope>NUCLEOTIDE SEQUENCE</scope>
    <source>
        <strain evidence="1">GBOQ0MN5Z8</strain>
    </source>
</reference>
<dbReference type="EMBL" id="JAGHQL010000158">
    <property type="protein sequence ID" value="KAH0537190.1"/>
    <property type="molecule type" value="Genomic_DNA"/>
</dbReference>
<proteinExistence type="predicted"/>
<accession>A0A9P8L2D9</accession>
<dbReference type="AlphaFoldDB" id="A0A9P8L2D9"/>
<keyword evidence="2" id="KW-1185">Reference proteome</keyword>
<comment type="caution">
    <text evidence="1">The sequence shown here is derived from an EMBL/GenBank/DDBJ whole genome shotgun (WGS) entry which is preliminary data.</text>
</comment>